<dbReference type="GO" id="GO:0005525">
    <property type="term" value="F:GTP binding"/>
    <property type="evidence" value="ECO:0007669"/>
    <property type="project" value="UniProtKB-KW"/>
</dbReference>
<dbReference type="EMBL" id="CP011125">
    <property type="protein sequence ID" value="AKF10674.1"/>
    <property type="molecule type" value="Genomic_DNA"/>
</dbReference>
<dbReference type="STRING" id="927083.DB32_007823"/>
<evidence type="ECO:0000256" key="3">
    <source>
        <dbReference type="ARBA" id="ARBA00022619"/>
    </source>
</evidence>
<dbReference type="InterPro" id="IPR036144">
    <property type="entry name" value="RibA-like_sf"/>
</dbReference>
<dbReference type="Pfam" id="PF00925">
    <property type="entry name" value="GTP_cyclohydro2"/>
    <property type="match status" value="1"/>
</dbReference>
<evidence type="ECO:0000259" key="13">
    <source>
        <dbReference type="Pfam" id="PF00925"/>
    </source>
</evidence>
<evidence type="ECO:0000256" key="10">
    <source>
        <dbReference type="ARBA" id="ARBA00049295"/>
    </source>
</evidence>
<dbReference type="KEGG" id="samy:DB32_007823"/>
<dbReference type="PANTHER" id="PTHR21327:SF18">
    <property type="entry name" value="3,4-DIHYDROXY-2-BUTANONE 4-PHOSPHATE SYNTHASE"/>
    <property type="match status" value="1"/>
</dbReference>
<comment type="cofactor">
    <cofactor evidence="11">
        <name>Zn(2+)</name>
        <dbReference type="ChEBI" id="CHEBI:29105"/>
    </cofactor>
    <text evidence="11">Binds 1 zinc ion per subunit.</text>
</comment>
<comment type="similarity">
    <text evidence="2">In the N-terminal section; belongs to the DHBP synthase family.</text>
</comment>
<dbReference type="HAMAP" id="MF_00179">
    <property type="entry name" value="RibA"/>
    <property type="match status" value="1"/>
</dbReference>
<reference evidence="14 15" key="1">
    <citation type="submission" date="2015-03" db="EMBL/GenBank/DDBJ databases">
        <title>Genome assembly of Sandaracinus amylolyticus DSM 53668.</title>
        <authorList>
            <person name="Sharma G."/>
            <person name="Subramanian S."/>
        </authorList>
    </citation>
    <scope>NUCLEOTIDE SEQUENCE [LARGE SCALE GENOMIC DNA]</scope>
    <source>
        <strain evidence="14 15">DSM 53668</strain>
    </source>
</reference>
<evidence type="ECO:0000256" key="8">
    <source>
        <dbReference type="ARBA" id="ARBA00023134"/>
    </source>
</evidence>
<feature type="binding site" evidence="11">
    <location>
        <begin position="62"/>
        <end position="66"/>
    </location>
    <ligand>
        <name>GTP</name>
        <dbReference type="ChEBI" id="CHEBI:37565"/>
    </ligand>
</feature>
<name>A0A0F6SHL9_9BACT</name>
<dbReference type="GO" id="GO:0008270">
    <property type="term" value="F:zinc ion binding"/>
    <property type="evidence" value="ECO:0007669"/>
    <property type="project" value="UniProtKB-UniRule"/>
</dbReference>
<evidence type="ECO:0000313" key="15">
    <source>
        <dbReference type="Proteomes" id="UP000034883"/>
    </source>
</evidence>
<keyword evidence="15" id="KW-1185">Reference proteome</keyword>
<comment type="catalytic activity">
    <reaction evidence="10 11">
        <text>GTP + 4 H2O = 2,5-diamino-6-hydroxy-4-(5-phosphoribosylamino)-pyrimidine + formate + 2 phosphate + 3 H(+)</text>
        <dbReference type="Rhea" id="RHEA:23704"/>
        <dbReference type="ChEBI" id="CHEBI:15377"/>
        <dbReference type="ChEBI" id="CHEBI:15378"/>
        <dbReference type="ChEBI" id="CHEBI:15740"/>
        <dbReference type="ChEBI" id="CHEBI:37565"/>
        <dbReference type="ChEBI" id="CHEBI:43474"/>
        <dbReference type="ChEBI" id="CHEBI:58614"/>
        <dbReference type="EC" id="3.5.4.25"/>
    </reaction>
</comment>
<dbReference type="GO" id="GO:0009231">
    <property type="term" value="P:riboflavin biosynthetic process"/>
    <property type="evidence" value="ECO:0007669"/>
    <property type="project" value="UniProtKB-UniRule"/>
</dbReference>
<evidence type="ECO:0000256" key="6">
    <source>
        <dbReference type="ARBA" id="ARBA00022801"/>
    </source>
</evidence>
<keyword evidence="3 11" id="KW-0686">Riboflavin biosynthesis</keyword>
<dbReference type="Gene3D" id="3.40.50.10990">
    <property type="entry name" value="GTP cyclohydrolase II"/>
    <property type="match status" value="1"/>
</dbReference>
<accession>A0A0F6SHL9</accession>
<feature type="region of interest" description="Disordered" evidence="12">
    <location>
        <begin position="226"/>
        <end position="246"/>
    </location>
</feature>
<dbReference type="GO" id="GO:0003935">
    <property type="term" value="F:GTP cyclohydrolase II activity"/>
    <property type="evidence" value="ECO:0007669"/>
    <property type="project" value="UniProtKB-UniRule"/>
</dbReference>
<dbReference type="PANTHER" id="PTHR21327">
    <property type="entry name" value="GTP CYCLOHYDROLASE II-RELATED"/>
    <property type="match status" value="1"/>
</dbReference>
<dbReference type="FunFam" id="3.40.50.10990:FF:000001">
    <property type="entry name" value="Riboflavin biosynthesis protein RibBA"/>
    <property type="match status" value="1"/>
</dbReference>
<evidence type="ECO:0000313" key="14">
    <source>
        <dbReference type="EMBL" id="AKF10674.1"/>
    </source>
</evidence>
<dbReference type="InterPro" id="IPR032677">
    <property type="entry name" value="GTP_cyclohydro_II"/>
</dbReference>
<feature type="active site" description="Nucleophile" evidence="11">
    <location>
        <position position="141"/>
    </location>
</feature>
<dbReference type="CDD" id="cd00641">
    <property type="entry name" value="GTP_cyclohydro2"/>
    <property type="match status" value="1"/>
</dbReference>
<dbReference type="GO" id="GO:0008686">
    <property type="term" value="F:3,4-dihydroxy-2-butanone-4-phosphate synthase activity"/>
    <property type="evidence" value="ECO:0007669"/>
    <property type="project" value="TreeGrafter"/>
</dbReference>
<comment type="pathway">
    <text evidence="1 11">Cofactor biosynthesis; riboflavin biosynthesis; 5-amino-6-(D-ribitylamino)uracil from GTP: step 1/4.</text>
</comment>
<evidence type="ECO:0000256" key="7">
    <source>
        <dbReference type="ARBA" id="ARBA00022833"/>
    </source>
</evidence>
<dbReference type="AlphaFoldDB" id="A0A0F6SHL9"/>
<comment type="function">
    <text evidence="9 11">Catalyzes the conversion of GTP to 2,5-diamino-6-ribosylamino-4(3H)-pyrimidinone 5'-phosphate (DARP), formate and pyrophosphate.</text>
</comment>
<feature type="binding site" evidence="11">
    <location>
        <position position="162"/>
    </location>
    <ligand>
        <name>GTP</name>
        <dbReference type="ChEBI" id="CHEBI:37565"/>
    </ligand>
</feature>
<gene>
    <name evidence="11" type="primary">ribA</name>
    <name evidence="14" type="ORF">DB32_007823</name>
</gene>
<evidence type="ECO:0000256" key="2">
    <source>
        <dbReference type="ARBA" id="ARBA00005520"/>
    </source>
</evidence>
<dbReference type="InterPro" id="IPR000926">
    <property type="entry name" value="RibA"/>
</dbReference>
<sequence length="246" mass="27119">MNAFPRSSKAASVVRYSEANVPTEYGTFRVVVYREDLGARNGFHDHVAVVKGDVRGDDVLVRVHSECMTGEVLHSMKCDCREQLDLGLRRIAEEGRGAVFYLRQEGRGIGLGDKIRAYALQERGVDTVDANRMLGLPDDSRRYDVAAFMCADLGIRSVVLLTNNPLKVQALRAEGVPVARRVSAFVEPNEHNRGYLIAKTRRMGHHLDIAALVAGDHVGPIEPMMTETADGEPIAPDGDTKVRPLR</sequence>
<evidence type="ECO:0000256" key="9">
    <source>
        <dbReference type="ARBA" id="ARBA00043932"/>
    </source>
</evidence>
<dbReference type="UniPathway" id="UPA00275">
    <property type="reaction ID" value="UER00400"/>
</dbReference>
<proteinExistence type="inferred from homology"/>
<keyword evidence="7 11" id="KW-0862">Zinc</keyword>
<dbReference type="OrthoDB" id="9793111at2"/>
<keyword evidence="6 11" id="KW-0378">Hydrolase</keyword>
<feature type="binding site" evidence="11">
    <location>
        <position position="83"/>
    </location>
    <ligand>
        <name>GTP</name>
        <dbReference type="ChEBI" id="CHEBI:37565"/>
    </ligand>
</feature>
<feature type="binding site" evidence="11">
    <location>
        <position position="127"/>
    </location>
    <ligand>
        <name>GTP</name>
        <dbReference type="ChEBI" id="CHEBI:37565"/>
    </ligand>
</feature>
<dbReference type="SUPFAM" id="SSF142695">
    <property type="entry name" value="RibA-like"/>
    <property type="match status" value="1"/>
</dbReference>
<dbReference type="RefSeq" id="WP_075097727.1">
    <property type="nucleotide sequence ID" value="NZ_CP011125.1"/>
</dbReference>
<feature type="binding site" evidence="11">
    <location>
        <position position="80"/>
    </location>
    <ligand>
        <name>Zn(2+)</name>
        <dbReference type="ChEBI" id="CHEBI:29105"/>
        <note>catalytic</note>
    </ligand>
</feature>
<evidence type="ECO:0000256" key="1">
    <source>
        <dbReference type="ARBA" id="ARBA00004853"/>
    </source>
</evidence>
<feature type="binding site" evidence="11">
    <location>
        <position position="167"/>
    </location>
    <ligand>
        <name>GTP</name>
        <dbReference type="ChEBI" id="CHEBI:37565"/>
    </ligand>
</feature>
<protein>
    <recommendedName>
        <fullName evidence="11">GTP cyclohydrolase-2</fullName>
        <ecNumber evidence="11">3.5.4.25</ecNumber>
    </recommendedName>
    <alternativeName>
        <fullName evidence="11">GTP cyclohydrolase II</fullName>
    </alternativeName>
</protein>
<feature type="binding site" evidence="11">
    <location>
        <position position="78"/>
    </location>
    <ligand>
        <name>Zn(2+)</name>
        <dbReference type="ChEBI" id="CHEBI:29105"/>
        <note>catalytic</note>
    </ligand>
</feature>
<keyword evidence="5 11" id="KW-0547">Nucleotide-binding</keyword>
<dbReference type="NCBIfam" id="NF001591">
    <property type="entry name" value="PRK00393.1"/>
    <property type="match status" value="1"/>
</dbReference>
<evidence type="ECO:0000256" key="4">
    <source>
        <dbReference type="ARBA" id="ARBA00022723"/>
    </source>
</evidence>
<evidence type="ECO:0000256" key="11">
    <source>
        <dbReference type="HAMAP-Rule" id="MF_00179"/>
    </source>
</evidence>
<feature type="active site" description="Proton acceptor" evidence="11">
    <location>
        <position position="139"/>
    </location>
</feature>
<evidence type="ECO:0000256" key="12">
    <source>
        <dbReference type="SAM" id="MobiDB-lite"/>
    </source>
</evidence>
<feature type="binding site" evidence="11">
    <location>
        <position position="67"/>
    </location>
    <ligand>
        <name>Zn(2+)</name>
        <dbReference type="ChEBI" id="CHEBI:29105"/>
        <note>catalytic</note>
    </ligand>
</feature>
<dbReference type="GO" id="GO:0005829">
    <property type="term" value="C:cytosol"/>
    <property type="evidence" value="ECO:0007669"/>
    <property type="project" value="TreeGrafter"/>
</dbReference>
<dbReference type="NCBIfam" id="TIGR00505">
    <property type="entry name" value="ribA"/>
    <property type="match status" value="1"/>
</dbReference>
<comment type="similarity">
    <text evidence="11">Belongs to the GTP cyclohydrolase II family.</text>
</comment>
<feature type="domain" description="GTP cyclohydrolase II" evidence="13">
    <location>
        <begin position="17"/>
        <end position="182"/>
    </location>
</feature>
<organism evidence="14 15">
    <name type="scientific">Sandaracinus amylolyticus</name>
    <dbReference type="NCBI Taxonomy" id="927083"/>
    <lineage>
        <taxon>Bacteria</taxon>
        <taxon>Pseudomonadati</taxon>
        <taxon>Myxococcota</taxon>
        <taxon>Polyangia</taxon>
        <taxon>Polyangiales</taxon>
        <taxon>Sandaracinaceae</taxon>
        <taxon>Sandaracinus</taxon>
    </lineage>
</organism>
<dbReference type="Proteomes" id="UP000034883">
    <property type="component" value="Chromosome"/>
</dbReference>
<keyword evidence="4 11" id="KW-0479">Metal-binding</keyword>
<keyword evidence="8 11" id="KW-0342">GTP-binding</keyword>
<feature type="binding site" evidence="11">
    <location>
        <begin position="105"/>
        <end position="107"/>
    </location>
    <ligand>
        <name>GTP</name>
        <dbReference type="ChEBI" id="CHEBI:37565"/>
    </ligand>
</feature>
<dbReference type="EC" id="3.5.4.25" evidence="11"/>
<evidence type="ECO:0000256" key="5">
    <source>
        <dbReference type="ARBA" id="ARBA00022741"/>
    </source>
</evidence>